<evidence type="ECO:0000256" key="2">
    <source>
        <dbReference type="SAM" id="MobiDB-lite"/>
    </source>
</evidence>
<dbReference type="EMBL" id="JABBWK010000124">
    <property type="protein sequence ID" value="KAG1891724.1"/>
    <property type="molecule type" value="Genomic_DNA"/>
</dbReference>
<reference evidence="3" key="1">
    <citation type="journal article" date="2020" name="New Phytol.">
        <title>Comparative genomics reveals dynamic genome evolution in host specialist ectomycorrhizal fungi.</title>
        <authorList>
            <person name="Lofgren L.A."/>
            <person name="Nguyen N.H."/>
            <person name="Vilgalys R."/>
            <person name="Ruytinx J."/>
            <person name="Liao H.L."/>
            <person name="Branco S."/>
            <person name="Kuo A."/>
            <person name="LaButti K."/>
            <person name="Lipzen A."/>
            <person name="Andreopoulos W."/>
            <person name="Pangilinan J."/>
            <person name="Riley R."/>
            <person name="Hundley H."/>
            <person name="Na H."/>
            <person name="Barry K."/>
            <person name="Grigoriev I.V."/>
            <person name="Stajich J.E."/>
            <person name="Kennedy P.G."/>
        </authorList>
    </citation>
    <scope>NUCLEOTIDE SEQUENCE</scope>
    <source>
        <strain evidence="3">FC203</strain>
    </source>
</reference>
<feature type="compositionally biased region" description="Acidic residues" evidence="2">
    <location>
        <begin position="352"/>
        <end position="363"/>
    </location>
</feature>
<feature type="region of interest" description="Disordered" evidence="2">
    <location>
        <begin position="546"/>
        <end position="600"/>
    </location>
</feature>
<feature type="compositionally biased region" description="Low complexity" evidence="2">
    <location>
        <begin position="560"/>
        <end position="569"/>
    </location>
</feature>
<keyword evidence="1" id="KW-0175">Coiled coil</keyword>
<proteinExistence type="predicted"/>
<accession>A0AAD4DT10</accession>
<dbReference type="Proteomes" id="UP001195769">
    <property type="component" value="Unassembled WGS sequence"/>
</dbReference>
<sequence>MHVQQELRTGTEKVWREFFERWPERSIILVQVPADQGLTEEQESLLKAAVIKRRKLQLSNMGRWATKEQIEFLERFLPEYCECMFNKNYKPVLKKVWREFFEHWPEHSIILAQVPADQGLTEEQESLLKAAQITSWYRWQTNVSCLSRTSGAKGLLKFDAVLAGGVGLSGTRAPKKMHIYSHEYYAEKVRIDADQAIHENNIAHHGAKLNKRLAVTQEKFEAESDKVKEEVERKYRKAKAKFAKARERLKGGKMPKIDTNVKVKAIRELGPMLDRIFRYLSYATGSWKFSVLMAGPDPTKGGTAVYDYHIGELGNGAQFNTFCEKFDSIQQAFLEFTDRALEFKATLPQNDSDSDLESDDNSDNEMNNIQTNSMEGRAEAGSMNLNFHTDNSLYRISPDLFNNESQEHSALFDNAGQGFLLHEHQQQSTLPDQAFQYLDLNFGQTDLDPSVQALIAGSDTQVQVPSLGPFIPGSSIVLNSDMEIQTHPLDSFTPSSTFTELPLFTPSSAISKLPLVLPPPPTPPQTPQICLPAVPVEPIHKDLDVPVPSSPPNHRRRARAPAVQQQVLQEEPRQHHARNVTFNRRELDNAIGSNASAKQK</sequence>
<organism evidence="3 4">
    <name type="scientific">Suillus fuscotomentosus</name>
    <dbReference type="NCBI Taxonomy" id="1912939"/>
    <lineage>
        <taxon>Eukaryota</taxon>
        <taxon>Fungi</taxon>
        <taxon>Dikarya</taxon>
        <taxon>Basidiomycota</taxon>
        <taxon>Agaricomycotina</taxon>
        <taxon>Agaricomycetes</taxon>
        <taxon>Agaricomycetidae</taxon>
        <taxon>Boletales</taxon>
        <taxon>Suillineae</taxon>
        <taxon>Suillaceae</taxon>
        <taxon>Suillus</taxon>
    </lineage>
</organism>
<evidence type="ECO:0000313" key="4">
    <source>
        <dbReference type="Proteomes" id="UP001195769"/>
    </source>
</evidence>
<dbReference type="GeneID" id="64672093"/>
<protein>
    <submittedName>
        <fullName evidence="3">Uncharacterized protein</fullName>
    </submittedName>
</protein>
<evidence type="ECO:0000256" key="1">
    <source>
        <dbReference type="SAM" id="Coils"/>
    </source>
</evidence>
<keyword evidence="4" id="KW-1185">Reference proteome</keyword>
<feature type="coiled-coil region" evidence="1">
    <location>
        <begin position="217"/>
        <end position="248"/>
    </location>
</feature>
<evidence type="ECO:0000313" key="3">
    <source>
        <dbReference type="EMBL" id="KAG1891724.1"/>
    </source>
</evidence>
<dbReference type="AlphaFoldDB" id="A0AAD4DT10"/>
<comment type="caution">
    <text evidence="3">The sequence shown here is derived from an EMBL/GenBank/DDBJ whole genome shotgun (WGS) entry which is preliminary data.</text>
</comment>
<name>A0AAD4DT10_9AGAM</name>
<feature type="region of interest" description="Disordered" evidence="2">
    <location>
        <begin position="347"/>
        <end position="369"/>
    </location>
</feature>
<feature type="compositionally biased region" description="Polar residues" evidence="2">
    <location>
        <begin position="591"/>
        <end position="600"/>
    </location>
</feature>
<dbReference type="RefSeq" id="XP_041218200.1">
    <property type="nucleotide sequence ID" value="XM_041377795.1"/>
</dbReference>
<gene>
    <name evidence="3" type="ORF">F5891DRAFT_986597</name>
</gene>